<sequence>MEAEIVRDFVMVENEDLVKKLQDKDANLFANFHLTDAYTSFSNYFASVGQQEVITALRSERPDLDLSSLKAKFPPMDIVDPPDSTDCAEAESLNDDSLGHYWGVDPEDRWGF</sequence>
<evidence type="ECO:0000313" key="2">
    <source>
        <dbReference type="Proteomes" id="UP001604277"/>
    </source>
</evidence>
<dbReference type="Proteomes" id="UP001604277">
    <property type="component" value="Unassembled WGS sequence"/>
</dbReference>
<evidence type="ECO:0000313" key="1">
    <source>
        <dbReference type="EMBL" id="KAL2528956.1"/>
    </source>
</evidence>
<proteinExistence type="predicted"/>
<keyword evidence="2" id="KW-1185">Reference proteome</keyword>
<comment type="caution">
    <text evidence="1">The sequence shown here is derived from an EMBL/GenBank/DDBJ whole genome shotgun (WGS) entry which is preliminary data.</text>
</comment>
<name>A0ABD1UV70_9LAMI</name>
<accession>A0ABD1UV70</accession>
<organism evidence="1 2">
    <name type="scientific">Forsythia ovata</name>
    <dbReference type="NCBI Taxonomy" id="205694"/>
    <lineage>
        <taxon>Eukaryota</taxon>
        <taxon>Viridiplantae</taxon>
        <taxon>Streptophyta</taxon>
        <taxon>Embryophyta</taxon>
        <taxon>Tracheophyta</taxon>
        <taxon>Spermatophyta</taxon>
        <taxon>Magnoliopsida</taxon>
        <taxon>eudicotyledons</taxon>
        <taxon>Gunneridae</taxon>
        <taxon>Pentapetalae</taxon>
        <taxon>asterids</taxon>
        <taxon>lamiids</taxon>
        <taxon>Lamiales</taxon>
        <taxon>Oleaceae</taxon>
        <taxon>Forsythieae</taxon>
        <taxon>Forsythia</taxon>
    </lineage>
</organism>
<dbReference type="AlphaFoldDB" id="A0ABD1UV70"/>
<protein>
    <submittedName>
        <fullName evidence="1">Uncharacterized protein</fullName>
    </submittedName>
</protein>
<dbReference type="EMBL" id="JBFOLJ010000006">
    <property type="protein sequence ID" value="KAL2528956.1"/>
    <property type="molecule type" value="Genomic_DNA"/>
</dbReference>
<gene>
    <name evidence="1" type="ORF">Fot_21557</name>
</gene>
<reference evidence="2" key="1">
    <citation type="submission" date="2024-07" db="EMBL/GenBank/DDBJ databases">
        <title>Two chromosome-level genome assemblies of Korean endemic species Abeliophyllum distichum and Forsythia ovata (Oleaceae).</title>
        <authorList>
            <person name="Jang H."/>
        </authorList>
    </citation>
    <scope>NUCLEOTIDE SEQUENCE [LARGE SCALE GENOMIC DNA]</scope>
</reference>